<dbReference type="PROSITE" id="PS00092">
    <property type="entry name" value="N6_MTASE"/>
    <property type="match status" value="1"/>
</dbReference>
<dbReference type="CDD" id="cd02440">
    <property type="entry name" value="AdoMet_MTases"/>
    <property type="match status" value="1"/>
</dbReference>
<evidence type="ECO:0000256" key="1">
    <source>
        <dbReference type="ARBA" id="ARBA00006149"/>
    </source>
</evidence>
<evidence type="ECO:0000256" key="4">
    <source>
        <dbReference type="ARBA" id="ARBA00022691"/>
    </source>
</evidence>
<dbReference type="PANTHER" id="PTHR45875">
    <property type="entry name" value="METHYLTRANSFERASE N6AMT1"/>
    <property type="match status" value="1"/>
</dbReference>
<feature type="domain" description="Methyltransferase small" evidence="5">
    <location>
        <begin position="18"/>
        <end position="119"/>
    </location>
</feature>
<keyword evidence="2 6" id="KW-0489">Methyltransferase</keyword>
<evidence type="ECO:0000259" key="5">
    <source>
        <dbReference type="Pfam" id="PF05175"/>
    </source>
</evidence>
<dbReference type="InterPro" id="IPR052190">
    <property type="entry name" value="Euk-Arch_PrmC-MTase"/>
</dbReference>
<evidence type="ECO:0000256" key="3">
    <source>
        <dbReference type="ARBA" id="ARBA00022679"/>
    </source>
</evidence>
<organism evidence="6 7">
    <name type="scientific">Streptomyces alboniger</name>
    <dbReference type="NCBI Taxonomy" id="132473"/>
    <lineage>
        <taxon>Bacteria</taxon>
        <taxon>Bacillati</taxon>
        <taxon>Actinomycetota</taxon>
        <taxon>Actinomycetes</taxon>
        <taxon>Kitasatosporales</taxon>
        <taxon>Streptomycetaceae</taxon>
        <taxon>Streptomyces</taxon>
        <taxon>Streptomyces aurantiacus group</taxon>
    </lineage>
</organism>
<dbReference type="GO" id="GO:0008276">
    <property type="term" value="F:protein methyltransferase activity"/>
    <property type="evidence" value="ECO:0007669"/>
    <property type="project" value="TreeGrafter"/>
</dbReference>
<dbReference type="SUPFAM" id="SSF53335">
    <property type="entry name" value="S-adenosyl-L-methionine-dependent methyltransferases"/>
    <property type="match status" value="1"/>
</dbReference>
<accession>A0A5J6HMP0</accession>
<dbReference type="GO" id="GO:0003676">
    <property type="term" value="F:nucleic acid binding"/>
    <property type="evidence" value="ECO:0007669"/>
    <property type="project" value="InterPro"/>
</dbReference>
<gene>
    <name evidence="6" type="ORF">CP975_31610</name>
</gene>
<dbReference type="EMBL" id="CP023695">
    <property type="protein sequence ID" value="QEV21486.1"/>
    <property type="molecule type" value="Genomic_DNA"/>
</dbReference>
<dbReference type="GO" id="GO:0008170">
    <property type="term" value="F:N-methyltransferase activity"/>
    <property type="evidence" value="ECO:0007669"/>
    <property type="project" value="UniProtKB-ARBA"/>
</dbReference>
<dbReference type="GO" id="GO:0032259">
    <property type="term" value="P:methylation"/>
    <property type="evidence" value="ECO:0007669"/>
    <property type="project" value="UniProtKB-KW"/>
</dbReference>
<dbReference type="Gene3D" id="3.40.50.150">
    <property type="entry name" value="Vaccinia Virus protein VP39"/>
    <property type="match status" value="1"/>
</dbReference>
<dbReference type="AlphaFoldDB" id="A0A5J6HMP0"/>
<dbReference type="InterPro" id="IPR007848">
    <property type="entry name" value="Small_mtfrase_dom"/>
</dbReference>
<dbReference type="PANTHER" id="PTHR45875:SF1">
    <property type="entry name" value="METHYLTRANSFERASE N6AMT1"/>
    <property type="match status" value="1"/>
</dbReference>
<dbReference type="GO" id="GO:0008757">
    <property type="term" value="F:S-adenosylmethionine-dependent methyltransferase activity"/>
    <property type="evidence" value="ECO:0007669"/>
    <property type="project" value="TreeGrafter"/>
</dbReference>
<dbReference type="KEGG" id="salw:CP975_31610"/>
<dbReference type="Pfam" id="PF05175">
    <property type="entry name" value="MTS"/>
    <property type="match status" value="1"/>
</dbReference>
<dbReference type="GO" id="GO:0035657">
    <property type="term" value="C:eRF1 methyltransferase complex"/>
    <property type="evidence" value="ECO:0007669"/>
    <property type="project" value="TreeGrafter"/>
</dbReference>
<evidence type="ECO:0000313" key="6">
    <source>
        <dbReference type="EMBL" id="QEV21486.1"/>
    </source>
</evidence>
<dbReference type="NCBIfam" id="TIGR00537">
    <property type="entry name" value="hemK_rel_arch"/>
    <property type="match status" value="1"/>
</dbReference>
<keyword evidence="7" id="KW-1185">Reference proteome</keyword>
<keyword evidence="4" id="KW-0949">S-adenosyl-L-methionine</keyword>
<keyword evidence="3 6" id="KW-0808">Transferase</keyword>
<dbReference type="Proteomes" id="UP000326553">
    <property type="component" value="Chromosome"/>
</dbReference>
<dbReference type="RefSeq" id="WP_055527640.1">
    <property type="nucleotide sequence ID" value="NZ_CP023695.1"/>
</dbReference>
<protein>
    <submittedName>
        <fullName evidence="6">Methyltransferase domain-containing protein</fullName>
    </submittedName>
</protein>
<dbReference type="InterPro" id="IPR002052">
    <property type="entry name" value="DNA_methylase_N6_adenine_CS"/>
</dbReference>
<evidence type="ECO:0000256" key="2">
    <source>
        <dbReference type="ARBA" id="ARBA00022603"/>
    </source>
</evidence>
<evidence type="ECO:0000313" key="7">
    <source>
        <dbReference type="Proteomes" id="UP000326553"/>
    </source>
</evidence>
<dbReference type="OrthoDB" id="8746524at2"/>
<reference evidence="6 7" key="1">
    <citation type="submission" date="2017-09" db="EMBL/GenBank/DDBJ databases">
        <authorList>
            <person name="Lee N."/>
            <person name="Cho B.-K."/>
        </authorList>
    </citation>
    <scope>NUCLEOTIDE SEQUENCE [LARGE SCALE GENOMIC DNA]</scope>
    <source>
        <strain evidence="6 7">ATCC 12461</strain>
    </source>
</reference>
<dbReference type="InterPro" id="IPR029063">
    <property type="entry name" value="SAM-dependent_MTases_sf"/>
</dbReference>
<name>A0A5J6HMP0_STRAD</name>
<sequence>MTTQTRTSTPPPVRPAHLLALPGVYAPQHDTELLTRALHREAIGPGTSVLDLGTGTGALAVAAARRGARVAAVDISWRAVLTARLNARLAGQSVTVRHGDLAAAAPKGPYDLVVSNPPYVPSPSPLLPRRGAARAWDGGPAGRAVVDRVCDAAPQALRPGGVLLMVHSALCGVDATLGRLTWLGLDAKVTDRRFIPFGPVLRSRRAWLRRRNLLGDDDTHEELVVIRAVLR</sequence>
<proteinExistence type="inferred from homology"/>
<comment type="similarity">
    <text evidence="1">Belongs to the eukaryotic/archaeal PrmC-related family.</text>
</comment>
<dbReference type="InterPro" id="IPR004557">
    <property type="entry name" value="PrmC-related"/>
</dbReference>